<accession>A0ABS9IF23</accession>
<reference evidence="2 3" key="1">
    <citation type="submission" date="2022-01" db="EMBL/GenBank/DDBJ databases">
        <title>Draft genome sequence of Sabulilitoribacter multivorans KCTC 32326.</title>
        <authorList>
            <person name="Oh J.-S."/>
        </authorList>
    </citation>
    <scope>NUCLEOTIDE SEQUENCE [LARGE SCALE GENOMIC DNA]</scope>
    <source>
        <strain evidence="2 3">M-M16</strain>
    </source>
</reference>
<dbReference type="RefSeq" id="WP_237229724.1">
    <property type="nucleotide sequence ID" value="NZ_JAKKDV010000001.1"/>
</dbReference>
<name>A0ABS9IF23_9FLAO</name>
<evidence type="ECO:0000256" key="1">
    <source>
        <dbReference type="SAM" id="SignalP"/>
    </source>
</evidence>
<gene>
    <name evidence="2" type="ORF">L3X39_01860</name>
</gene>
<feature type="chain" id="PRO_5047331786" evidence="1">
    <location>
        <begin position="25"/>
        <end position="171"/>
    </location>
</feature>
<evidence type="ECO:0000313" key="2">
    <source>
        <dbReference type="EMBL" id="MCF7559367.1"/>
    </source>
</evidence>
<feature type="signal peptide" evidence="1">
    <location>
        <begin position="1"/>
        <end position="24"/>
    </location>
</feature>
<dbReference type="PROSITE" id="PS51257">
    <property type="entry name" value="PROKAR_LIPOPROTEIN"/>
    <property type="match status" value="1"/>
</dbReference>
<proteinExistence type="predicted"/>
<protein>
    <submittedName>
        <fullName evidence="2">Uncharacterized protein</fullName>
    </submittedName>
</protein>
<keyword evidence="3" id="KW-1185">Reference proteome</keyword>
<keyword evidence="1" id="KW-0732">Signal</keyword>
<evidence type="ECO:0000313" key="3">
    <source>
        <dbReference type="Proteomes" id="UP001200022"/>
    </source>
</evidence>
<dbReference type="EMBL" id="JAKKDV010000001">
    <property type="protein sequence ID" value="MCF7559367.1"/>
    <property type="molecule type" value="Genomic_DNA"/>
</dbReference>
<comment type="caution">
    <text evidence="2">The sequence shown here is derived from an EMBL/GenBank/DDBJ whole genome shotgun (WGS) entry which is preliminary data.</text>
</comment>
<sequence length="171" mass="19606">MVIKTLNILCLLLILISCKNNQEAGPDDNVEKQSQEITELDISKLKYIDYALDAKTEDTIKDWQAYYQLQDVIINIKKGDLSFFNNNEEEVKILLSKLRENIPQQISSPSVLARILVLETKILKLESLSNLATTSKEELLITIKEFLVACSNINFQMNKKIEFDGRDIEKP</sequence>
<organism evidence="2 3">
    <name type="scientific">Flaviramulus multivorans</name>
    <dbReference type="NCBI Taxonomy" id="1304750"/>
    <lineage>
        <taxon>Bacteria</taxon>
        <taxon>Pseudomonadati</taxon>
        <taxon>Bacteroidota</taxon>
        <taxon>Flavobacteriia</taxon>
        <taxon>Flavobacteriales</taxon>
        <taxon>Flavobacteriaceae</taxon>
        <taxon>Flaviramulus</taxon>
    </lineage>
</organism>
<dbReference type="Proteomes" id="UP001200022">
    <property type="component" value="Unassembled WGS sequence"/>
</dbReference>